<dbReference type="PANTHER" id="PTHR35936">
    <property type="entry name" value="MEMBRANE-BOUND LYTIC MUREIN TRANSGLYCOSYLASE F"/>
    <property type="match status" value="1"/>
</dbReference>
<evidence type="ECO:0000259" key="3">
    <source>
        <dbReference type="Pfam" id="PF00497"/>
    </source>
</evidence>
<protein>
    <submittedName>
        <fullName evidence="4">Transporter substrate-binding domain-containing protein</fullName>
    </submittedName>
</protein>
<dbReference type="Gene3D" id="3.40.190.10">
    <property type="entry name" value="Periplasmic binding protein-like II"/>
    <property type="match status" value="2"/>
</dbReference>
<reference evidence="4 5" key="1">
    <citation type="submission" date="2022-11" db="EMBL/GenBank/DDBJ databases">
        <title>Spartinivicinus poritis sp. nov., isolated from scleractinian coral Porites lutea.</title>
        <authorList>
            <person name="Zhang G."/>
            <person name="Cai L."/>
            <person name="Wei Q."/>
        </authorList>
    </citation>
    <scope>NUCLEOTIDE SEQUENCE [LARGE SCALE GENOMIC DNA]</scope>
    <source>
        <strain evidence="4 5">A2-2</strain>
    </source>
</reference>
<dbReference type="EMBL" id="JAPMOU010000019">
    <property type="protein sequence ID" value="MDE1463336.1"/>
    <property type="molecule type" value="Genomic_DNA"/>
</dbReference>
<comment type="similarity">
    <text evidence="1">Belongs to the bacterial solute-binding protein 3 family.</text>
</comment>
<keyword evidence="5" id="KW-1185">Reference proteome</keyword>
<comment type="caution">
    <text evidence="4">The sequence shown here is derived from an EMBL/GenBank/DDBJ whole genome shotgun (WGS) entry which is preliminary data.</text>
</comment>
<dbReference type="PROSITE" id="PS51257">
    <property type="entry name" value="PROKAR_LIPOPROTEIN"/>
    <property type="match status" value="1"/>
</dbReference>
<gene>
    <name evidence="4" type="ORF">ORQ98_15340</name>
</gene>
<dbReference type="Proteomes" id="UP001528823">
    <property type="component" value="Unassembled WGS sequence"/>
</dbReference>
<feature type="domain" description="Solute-binding protein family 3/N-terminal" evidence="3">
    <location>
        <begin position="26"/>
        <end position="245"/>
    </location>
</feature>
<evidence type="ECO:0000313" key="5">
    <source>
        <dbReference type="Proteomes" id="UP001528823"/>
    </source>
</evidence>
<accession>A0ABT5UBH9</accession>
<sequence length="253" mass="29112">MKLLIVSFLWVCFLFSKCLYANQGIMACSVHYPPFVIEKGDSLTGIIPEVLTIVFDKKLGIPITFRRWGSWKRCQKAVESGRFDIMMAAVHNDEREIYAVYTKVPIAEDPQSVFVWKGREFTFQEWNDLKGKRAGVRLGISLGKKFDSFLSENFPLRAHLPSRAQVYKMLELNRIDFTPDGFYPGFITVKELGYSDKIVALKNNIDSEFLFAPMSKKSKHIDSFNKYDELLEVLKADGVIDKVIEHHEKALLE</sequence>
<evidence type="ECO:0000256" key="1">
    <source>
        <dbReference type="ARBA" id="ARBA00010333"/>
    </source>
</evidence>
<dbReference type="Pfam" id="PF00497">
    <property type="entry name" value="SBP_bac_3"/>
    <property type="match status" value="1"/>
</dbReference>
<keyword evidence="2" id="KW-0732">Signal</keyword>
<dbReference type="InterPro" id="IPR001638">
    <property type="entry name" value="Solute-binding_3/MltF_N"/>
</dbReference>
<dbReference type="RefSeq" id="WP_274689676.1">
    <property type="nucleotide sequence ID" value="NZ_JAPMOU010000019.1"/>
</dbReference>
<evidence type="ECO:0000313" key="4">
    <source>
        <dbReference type="EMBL" id="MDE1463336.1"/>
    </source>
</evidence>
<name>A0ABT5UBH9_9GAMM</name>
<evidence type="ECO:0000256" key="2">
    <source>
        <dbReference type="ARBA" id="ARBA00022729"/>
    </source>
</evidence>
<dbReference type="SUPFAM" id="SSF53850">
    <property type="entry name" value="Periplasmic binding protein-like II"/>
    <property type="match status" value="1"/>
</dbReference>
<organism evidence="4 5">
    <name type="scientific">Spartinivicinus poritis</name>
    <dbReference type="NCBI Taxonomy" id="2994640"/>
    <lineage>
        <taxon>Bacteria</taxon>
        <taxon>Pseudomonadati</taxon>
        <taxon>Pseudomonadota</taxon>
        <taxon>Gammaproteobacteria</taxon>
        <taxon>Oceanospirillales</taxon>
        <taxon>Zooshikellaceae</taxon>
        <taxon>Spartinivicinus</taxon>
    </lineage>
</organism>
<proteinExistence type="inferred from homology"/>
<dbReference type="PANTHER" id="PTHR35936:SF6">
    <property type="entry name" value="AMINO ACID ABC TRANSPORTER SUBSTRATE-BINDING PAAT FAMILY PROTEIN"/>
    <property type="match status" value="1"/>
</dbReference>